<evidence type="ECO:0000313" key="3">
    <source>
        <dbReference type="EMBL" id="CAI6357278.1"/>
    </source>
</evidence>
<keyword evidence="1" id="KW-0472">Membrane</keyword>
<dbReference type="InterPro" id="IPR036249">
    <property type="entry name" value="Thioredoxin-like_sf"/>
</dbReference>
<evidence type="ECO:0000259" key="2">
    <source>
        <dbReference type="Pfam" id="PF00085"/>
    </source>
</evidence>
<dbReference type="InterPro" id="IPR013766">
    <property type="entry name" value="Thioredoxin_domain"/>
</dbReference>
<name>A0AAV0WN82_9HEMI</name>
<evidence type="ECO:0000256" key="1">
    <source>
        <dbReference type="SAM" id="Phobius"/>
    </source>
</evidence>
<dbReference type="PANTHER" id="PTHR46135">
    <property type="entry name" value="NME/NM23 FAMILY MEMBER 8"/>
    <property type="match status" value="1"/>
</dbReference>
<keyword evidence="4" id="KW-1185">Reference proteome</keyword>
<dbReference type="SUPFAM" id="SSF52833">
    <property type="entry name" value="Thioredoxin-like"/>
    <property type="match status" value="1"/>
</dbReference>
<dbReference type="InterPro" id="IPR051766">
    <property type="entry name" value="TXND_domain-containing"/>
</dbReference>
<comment type="caution">
    <text evidence="3">The sequence shown here is derived from an EMBL/GenBank/DDBJ whole genome shotgun (WGS) entry which is preliminary data.</text>
</comment>
<dbReference type="Pfam" id="PF00085">
    <property type="entry name" value="Thioredoxin"/>
    <property type="match status" value="1"/>
</dbReference>
<dbReference type="PROSITE" id="PS00194">
    <property type="entry name" value="THIOREDOXIN_1"/>
    <property type="match status" value="1"/>
</dbReference>
<keyword evidence="1" id="KW-1133">Transmembrane helix</keyword>
<accession>A0AAV0WN82</accession>
<reference evidence="3 4" key="1">
    <citation type="submission" date="2023-01" db="EMBL/GenBank/DDBJ databases">
        <authorList>
            <person name="Whitehead M."/>
        </authorList>
    </citation>
    <scope>NUCLEOTIDE SEQUENCE [LARGE SCALE GENOMIC DNA]</scope>
</reference>
<dbReference type="AlphaFoldDB" id="A0AAV0WN82"/>
<dbReference type="Gene3D" id="3.40.30.10">
    <property type="entry name" value="Glutaredoxin"/>
    <property type="match status" value="1"/>
</dbReference>
<gene>
    <name evidence="3" type="ORF">MEUPH1_LOCUS12920</name>
</gene>
<feature type="domain" description="Thioredoxin" evidence="2">
    <location>
        <begin position="16"/>
        <end position="109"/>
    </location>
</feature>
<keyword evidence="1" id="KW-0812">Transmembrane</keyword>
<dbReference type="Proteomes" id="UP001160148">
    <property type="component" value="Unassembled WGS sequence"/>
</dbReference>
<dbReference type="EMBL" id="CARXXK010000002">
    <property type="protein sequence ID" value="CAI6357278.1"/>
    <property type="molecule type" value="Genomic_DNA"/>
</dbReference>
<feature type="transmembrane region" description="Helical" evidence="1">
    <location>
        <begin position="158"/>
        <end position="179"/>
    </location>
</feature>
<sequence>MARRGATTVLQEEINNNEDWTKVMEHQGMYVIEVYAEWCGPCTAMTTYLKKVKMELGNESLRYAIAKSDEINVLERFRNKSEPHWMFFFDGKLVKVIIGADASRITQSIVEEFDQYVKYKNGEIYKEFIPISKVTDEEKKRLMEIENYQKQRSRKEKIIRGLCCFYFLTFDIVCSILLAHCLSICSLQSSKINK</sequence>
<proteinExistence type="predicted"/>
<dbReference type="PANTHER" id="PTHR46135:SF3">
    <property type="entry name" value="NME_NM23 FAMILY MEMBER 8"/>
    <property type="match status" value="1"/>
</dbReference>
<protein>
    <recommendedName>
        <fullName evidence="2">Thioredoxin domain-containing protein</fullName>
    </recommendedName>
</protein>
<evidence type="ECO:0000313" key="4">
    <source>
        <dbReference type="Proteomes" id="UP001160148"/>
    </source>
</evidence>
<dbReference type="InterPro" id="IPR017937">
    <property type="entry name" value="Thioredoxin_CS"/>
</dbReference>
<organism evidence="3 4">
    <name type="scientific">Macrosiphum euphorbiae</name>
    <name type="common">potato aphid</name>
    <dbReference type="NCBI Taxonomy" id="13131"/>
    <lineage>
        <taxon>Eukaryota</taxon>
        <taxon>Metazoa</taxon>
        <taxon>Ecdysozoa</taxon>
        <taxon>Arthropoda</taxon>
        <taxon>Hexapoda</taxon>
        <taxon>Insecta</taxon>
        <taxon>Pterygota</taxon>
        <taxon>Neoptera</taxon>
        <taxon>Paraneoptera</taxon>
        <taxon>Hemiptera</taxon>
        <taxon>Sternorrhyncha</taxon>
        <taxon>Aphidomorpha</taxon>
        <taxon>Aphidoidea</taxon>
        <taxon>Aphididae</taxon>
        <taxon>Macrosiphini</taxon>
        <taxon>Macrosiphum</taxon>
    </lineage>
</organism>